<gene>
    <name evidence="3" type="ORF">KIW84_033362</name>
</gene>
<dbReference type="Gramene" id="PSAT_LOCUS12706_t1">
    <property type="protein sequence ID" value="CAL5192838.1"/>
    <property type="gene ID" value="PSAT_LOCUS12706"/>
</dbReference>
<evidence type="ECO:0000256" key="2">
    <source>
        <dbReference type="SAM" id="Phobius"/>
    </source>
</evidence>
<keyword evidence="4" id="KW-1185">Reference proteome</keyword>
<evidence type="ECO:0000313" key="3">
    <source>
        <dbReference type="EMBL" id="KAI5428335.1"/>
    </source>
</evidence>
<sequence>MKKQDETVETNNTMEKTLSVLSDSAGIETVTSETTPPVISTESSSHDDKLLKVLESVQALQLKLVFSHFDESGDRKKLLELRRLEAIDELLEYDDSVKLVESRGNKKDEGNNYPKDAFQRFMDVQARNRQMRNHYHALFWRKVKADRENSLPLSRNDLKNVLLERKALNRKHFLPFAVESVLDISPQQHGVLLMSCGGLLSYLAKNSTTPFEFRFGKTTDTPVPSLLSFEDAVFAFFPEMAHMALFMIFYILTWMLVLPLRFGVQMFFMLLLISAPFFYFPELVRKASASGVHVACGGSFKLPLIGFSTLGAFGITFAFGLVALLVFYLIWRFVYGRKPTRGKDIEVSSDDLLSLISNV</sequence>
<name>A0A9D4XZY5_PEA</name>
<keyword evidence="2" id="KW-1133">Transmembrane helix</keyword>
<feature type="transmembrane region" description="Helical" evidence="2">
    <location>
        <begin position="267"/>
        <end position="284"/>
    </location>
</feature>
<protein>
    <submittedName>
        <fullName evidence="3">Uncharacterized protein</fullName>
    </submittedName>
</protein>
<dbReference type="Proteomes" id="UP001058974">
    <property type="component" value="Chromosome 3"/>
</dbReference>
<dbReference type="Gramene" id="Psat03G0336200-T1">
    <property type="protein sequence ID" value="KAI5428335.1"/>
    <property type="gene ID" value="KIW84_033362"/>
</dbReference>
<keyword evidence="2" id="KW-0812">Transmembrane</keyword>
<reference evidence="3 4" key="1">
    <citation type="journal article" date="2022" name="Nat. Genet.">
        <title>Improved pea reference genome and pan-genome highlight genomic features and evolutionary characteristics.</title>
        <authorList>
            <person name="Yang T."/>
            <person name="Liu R."/>
            <person name="Luo Y."/>
            <person name="Hu S."/>
            <person name="Wang D."/>
            <person name="Wang C."/>
            <person name="Pandey M.K."/>
            <person name="Ge S."/>
            <person name="Xu Q."/>
            <person name="Li N."/>
            <person name="Li G."/>
            <person name="Huang Y."/>
            <person name="Saxena R.K."/>
            <person name="Ji Y."/>
            <person name="Li M."/>
            <person name="Yan X."/>
            <person name="He Y."/>
            <person name="Liu Y."/>
            <person name="Wang X."/>
            <person name="Xiang C."/>
            <person name="Varshney R.K."/>
            <person name="Ding H."/>
            <person name="Gao S."/>
            <person name="Zong X."/>
        </authorList>
    </citation>
    <scope>NUCLEOTIDE SEQUENCE [LARGE SCALE GENOMIC DNA]</scope>
    <source>
        <strain evidence="3 4">cv. Zhongwan 6</strain>
    </source>
</reference>
<organism evidence="3 4">
    <name type="scientific">Pisum sativum</name>
    <name type="common">Garden pea</name>
    <name type="synonym">Lathyrus oleraceus</name>
    <dbReference type="NCBI Taxonomy" id="3888"/>
    <lineage>
        <taxon>Eukaryota</taxon>
        <taxon>Viridiplantae</taxon>
        <taxon>Streptophyta</taxon>
        <taxon>Embryophyta</taxon>
        <taxon>Tracheophyta</taxon>
        <taxon>Spermatophyta</taxon>
        <taxon>Magnoliopsida</taxon>
        <taxon>eudicotyledons</taxon>
        <taxon>Gunneridae</taxon>
        <taxon>Pentapetalae</taxon>
        <taxon>rosids</taxon>
        <taxon>fabids</taxon>
        <taxon>Fabales</taxon>
        <taxon>Fabaceae</taxon>
        <taxon>Papilionoideae</taxon>
        <taxon>50 kb inversion clade</taxon>
        <taxon>NPAAA clade</taxon>
        <taxon>Hologalegina</taxon>
        <taxon>IRL clade</taxon>
        <taxon>Fabeae</taxon>
        <taxon>Lathyrus</taxon>
    </lineage>
</organism>
<comment type="caution">
    <text evidence="3">The sequence shown here is derived from an EMBL/GenBank/DDBJ whole genome shotgun (WGS) entry which is preliminary data.</text>
</comment>
<feature type="transmembrane region" description="Helical" evidence="2">
    <location>
        <begin position="240"/>
        <end position="260"/>
    </location>
</feature>
<feature type="transmembrane region" description="Helical" evidence="2">
    <location>
        <begin position="304"/>
        <end position="331"/>
    </location>
</feature>
<dbReference type="AlphaFoldDB" id="A0A9D4XZY5"/>
<evidence type="ECO:0000313" key="4">
    <source>
        <dbReference type="Proteomes" id="UP001058974"/>
    </source>
</evidence>
<evidence type="ECO:0000256" key="1">
    <source>
        <dbReference type="SAM" id="MobiDB-lite"/>
    </source>
</evidence>
<feature type="compositionally biased region" description="Polar residues" evidence="1">
    <location>
        <begin position="9"/>
        <end position="22"/>
    </location>
</feature>
<dbReference type="OrthoDB" id="1435679at2759"/>
<dbReference type="Gramene" id="Psat3g101480.1">
    <property type="protein sequence ID" value="Psat3g101480.1.cds"/>
    <property type="gene ID" value="Psat3g101480"/>
</dbReference>
<feature type="region of interest" description="Disordered" evidence="1">
    <location>
        <begin position="1"/>
        <end position="45"/>
    </location>
</feature>
<proteinExistence type="predicted"/>
<feature type="compositionally biased region" description="Polar residues" evidence="1">
    <location>
        <begin position="29"/>
        <end position="43"/>
    </location>
</feature>
<accession>A0A9D4XZY5</accession>
<dbReference type="EMBL" id="JAMSHJ010000003">
    <property type="protein sequence ID" value="KAI5428335.1"/>
    <property type="molecule type" value="Genomic_DNA"/>
</dbReference>
<keyword evidence="2" id="KW-0472">Membrane</keyword>